<evidence type="ECO:0000256" key="1">
    <source>
        <dbReference type="SAM" id="MobiDB-lite"/>
    </source>
</evidence>
<dbReference type="AlphaFoldDB" id="A0A7S0BVT8"/>
<protein>
    <submittedName>
        <fullName evidence="2">Uncharacterized protein</fullName>
    </submittedName>
</protein>
<evidence type="ECO:0000313" key="2">
    <source>
        <dbReference type="EMBL" id="CAD8404665.1"/>
    </source>
</evidence>
<organism evidence="2">
    <name type="scientific">Proboscia inermis</name>
    <dbReference type="NCBI Taxonomy" id="420281"/>
    <lineage>
        <taxon>Eukaryota</taxon>
        <taxon>Sar</taxon>
        <taxon>Stramenopiles</taxon>
        <taxon>Ochrophyta</taxon>
        <taxon>Bacillariophyta</taxon>
        <taxon>Coscinodiscophyceae</taxon>
        <taxon>Rhizosoleniophycidae</taxon>
        <taxon>Rhizosoleniales</taxon>
        <taxon>Rhizosoleniaceae</taxon>
        <taxon>Proboscia</taxon>
    </lineage>
</organism>
<dbReference type="EMBL" id="HBEL01001642">
    <property type="protein sequence ID" value="CAD8404665.1"/>
    <property type="molecule type" value="Transcribed_RNA"/>
</dbReference>
<gene>
    <name evidence="2" type="ORF">PINE0816_LOCUS770</name>
</gene>
<feature type="region of interest" description="Disordered" evidence="1">
    <location>
        <begin position="1"/>
        <end position="83"/>
    </location>
</feature>
<proteinExistence type="predicted"/>
<accession>A0A7S0BVT8</accession>
<name>A0A7S0BVT8_9STRA</name>
<feature type="compositionally biased region" description="Polar residues" evidence="1">
    <location>
        <begin position="13"/>
        <end position="22"/>
    </location>
</feature>
<feature type="compositionally biased region" description="Low complexity" evidence="1">
    <location>
        <begin position="23"/>
        <end position="34"/>
    </location>
</feature>
<reference evidence="2" key="1">
    <citation type="submission" date="2021-01" db="EMBL/GenBank/DDBJ databases">
        <authorList>
            <person name="Corre E."/>
            <person name="Pelletier E."/>
            <person name="Niang G."/>
            <person name="Scheremetjew M."/>
            <person name="Finn R."/>
            <person name="Kale V."/>
            <person name="Holt S."/>
            <person name="Cochrane G."/>
            <person name="Meng A."/>
            <person name="Brown T."/>
            <person name="Cohen L."/>
        </authorList>
    </citation>
    <scope>NUCLEOTIDE SEQUENCE</scope>
    <source>
        <strain evidence="2">CCAP1064/1</strain>
    </source>
</reference>
<feature type="compositionally biased region" description="Polar residues" evidence="1">
    <location>
        <begin position="35"/>
        <end position="83"/>
    </location>
</feature>
<sequence length="254" mass="27302">MSQEPTLIPTAVPTISQNPSLRPTSSPSVSQTPTIKSSIPSVSQEPTTIPTALPTMSKTPSIRPTSSPSVSQKPTIKTASPTISDIPTSVPTISISDVPSIMPTISNLPIALPSLGICNVTAQQRCDAIQQRIINANITSETDLQNAPQSTALDWICNVDELSVCPDDTFCSLEQRYVMAVLYYSSNGGTWDNCAEASSGSDCEPINVGEPGYNPGPDGARRWLDPVDECEWYGLRCLPDDKCIRVIQLGKFYI</sequence>